<dbReference type="RefSeq" id="XP_009853048.1">
    <property type="nucleotide sequence ID" value="XM_009854746.1"/>
</dbReference>
<name>F8MT54_NEUT8</name>
<dbReference type="VEuPathDB" id="FungiDB:NEUTE1DRAFT_102636"/>
<feature type="region of interest" description="Disordered" evidence="1">
    <location>
        <begin position="1"/>
        <end position="23"/>
    </location>
</feature>
<proteinExistence type="predicted"/>
<gene>
    <name evidence="2" type="ORF">NEUTE1DRAFT_102636</name>
</gene>
<evidence type="ECO:0000313" key="3">
    <source>
        <dbReference type="Proteomes" id="UP000008065"/>
    </source>
</evidence>
<dbReference type="Proteomes" id="UP000008065">
    <property type="component" value="Unassembled WGS sequence"/>
</dbReference>
<dbReference type="EMBL" id="GL891306">
    <property type="protein sequence ID" value="EGO55186.1"/>
    <property type="molecule type" value="Genomic_DNA"/>
</dbReference>
<dbReference type="KEGG" id="nte:NEUTE1DRAFT102636"/>
<keyword evidence="3" id="KW-1185">Reference proteome</keyword>
<dbReference type="OrthoDB" id="10381770at2759"/>
<dbReference type="HOGENOM" id="CLU_1598475_0_0_1"/>
<accession>F8MT54</accession>
<dbReference type="GeneID" id="20821929"/>
<organism evidence="2 3">
    <name type="scientific">Neurospora tetrasperma (strain FGSC 2508 / ATCC MYA-4615 / P0657)</name>
    <dbReference type="NCBI Taxonomy" id="510951"/>
    <lineage>
        <taxon>Eukaryota</taxon>
        <taxon>Fungi</taxon>
        <taxon>Dikarya</taxon>
        <taxon>Ascomycota</taxon>
        <taxon>Pezizomycotina</taxon>
        <taxon>Sordariomycetes</taxon>
        <taxon>Sordariomycetidae</taxon>
        <taxon>Sordariales</taxon>
        <taxon>Sordariaceae</taxon>
        <taxon>Neurospora</taxon>
    </lineage>
</organism>
<dbReference type="AlphaFoldDB" id="F8MT54"/>
<reference evidence="3" key="1">
    <citation type="journal article" date="2011" name="Genetics">
        <title>Massive changes in genome architecture accompany the transition to self-fertility in the filamentous fungus Neurospora tetrasperma.</title>
        <authorList>
            <person name="Ellison C.E."/>
            <person name="Stajich J.E."/>
            <person name="Jacobson D.J."/>
            <person name="Natvig D.O."/>
            <person name="Lapidus A."/>
            <person name="Foster B."/>
            <person name="Aerts A."/>
            <person name="Riley R."/>
            <person name="Lindquist E.A."/>
            <person name="Grigoriev I.V."/>
            <person name="Taylor J.W."/>
        </authorList>
    </citation>
    <scope>NUCLEOTIDE SEQUENCE [LARGE SCALE GENOMIC DNA]</scope>
    <source>
        <strain evidence="3">FGSC 2508 / P0657</strain>
    </source>
</reference>
<sequence>MTKKGRQSKVENDSQDDESWLLLPEPAPDAIMQELDKPTRVHIPTPLPGTRLHGAMELIPIGDIVDQMYSLGCPPTNEEVVSNAKLFIQAAAELDATGKVKDAAEVILVDLAYTIKGRDTGAFPVGQQYEYLEKQVTFLGTILEHIGHPPKTITCIAKPTTTKPIRKRMFR</sequence>
<evidence type="ECO:0000256" key="1">
    <source>
        <dbReference type="SAM" id="MobiDB-lite"/>
    </source>
</evidence>
<evidence type="ECO:0000313" key="2">
    <source>
        <dbReference type="EMBL" id="EGO55186.1"/>
    </source>
</evidence>
<protein>
    <submittedName>
        <fullName evidence="2">Uncharacterized protein</fullName>
    </submittedName>
</protein>